<accession>A0AAW1CYY2</accession>
<dbReference type="InterPro" id="IPR001356">
    <property type="entry name" value="HD"/>
</dbReference>
<dbReference type="GO" id="GO:0030154">
    <property type="term" value="P:cell differentiation"/>
    <property type="evidence" value="ECO:0007669"/>
    <property type="project" value="TreeGrafter"/>
</dbReference>
<dbReference type="Proteomes" id="UP001461498">
    <property type="component" value="Unassembled WGS sequence"/>
</dbReference>
<comment type="subcellular location">
    <subcellularLocation>
        <location evidence="1 6 7">Nucleus</location>
    </subcellularLocation>
</comment>
<dbReference type="GO" id="GO:0000981">
    <property type="term" value="F:DNA-binding transcription factor activity, RNA polymerase II-specific"/>
    <property type="evidence" value="ECO:0007669"/>
    <property type="project" value="InterPro"/>
</dbReference>
<name>A0AAW1CYY2_9HEMI</name>
<dbReference type="PROSITE" id="PS50071">
    <property type="entry name" value="HOMEOBOX_2"/>
    <property type="match status" value="1"/>
</dbReference>
<reference evidence="9 10" key="1">
    <citation type="submission" date="2022-12" db="EMBL/GenBank/DDBJ databases">
        <title>Chromosome-level genome assembly of true bugs.</title>
        <authorList>
            <person name="Ma L."/>
            <person name="Li H."/>
        </authorList>
    </citation>
    <scope>NUCLEOTIDE SEQUENCE [LARGE SCALE GENOMIC DNA]</scope>
    <source>
        <strain evidence="9">Lab_2022b</strain>
    </source>
</reference>
<dbReference type="CDD" id="cd00086">
    <property type="entry name" value="homeodomain"/>
    <property type="match status" value="1"/>
</dbReference>
<gene>
    <name evidence="9" type="ORF">O3M35_012038</name>
</gene>
<protein>
    <recommendedName>
        <fullName evidence="8">Homeobox domain-containing protein</fullName>
    </recommendedName>
</protein>
<evidence type="ECO:0000256" key="5">
    <source>
        <dbReference type="ARBA" id="ARBA00023242"/>
    </source>
</evidence>
<dbReference type="GO" id="GO:0000978">
    <property type="term" value="F:RNA polymerase II cis-regulatory region sequence-specific DNA binding"/>
    <property type="evidence" value="ECO:0007669"/>
    <property type="project" value="TreeGrafter"/>
</dbReference>
<dbReference type="SUPFAM" id="SSF46689">
    <property type="entry name" value="Homeodomain-like"/>
    <property type="match status" value="1"/>
</dbReference>
<dbReference type="Gene3D" id="1.10.10.60">
    <property type="entry name" value="Homeodomain-like"/>
    <property type="match status" value="1"/>
</dbReference>
<evidence type="ECO:0000256" key="7">
    <source>
        <dbReference type="RuleBase" id="RU000682"/>
    </source>
</evidence>
<dbReference type="PANTHER" id="PTHR24340">
    <property type="entry name" value="HOMEOBOX PROTEIN NKX"/>
    <property type="match status" value="1"/>
</dbReference>
<keyword evidence="10" id="KW-1185">Reference proteome</keyword>
<dbReference type="InterPro" id="IPR009057">
    <property type="entry name" value="Homeodomain-like_sf"/>
</dbReference>
<keyword evidence="2" id="KW-0217">Developmental protein</keyword>
<keyword evidence="5 6" id="KW-0539">Nucleus</keyword>
<evidence type="ECO:0000313" key="10">
    <source>
        <dbReference type="Proteomes" id="UP001461498"/>
    </source>
</evidence>
<evidence type="ECO:0000256" key="4">
    <source>
        <dbReference type="ARBA" id="ARBA00023155"/>
    </source>
</evidence>
<sequence length="93" mass="11074">MAASIKLTSTQVKIWFQNRRYKSKRMKAEEEKQITYIPKPESWDPPVVTHPQSNYPIINHNPPTTTLVPSHHYNTEYINQNVHSPNENLWRYL</sequence>
<organism evidence="9 10">
    <name type="scientific">Rhynocoris fuscipes</name>
    <dbReference type="NCBI Taxonomy" id="488301"/>
    <lineage>
        <taxon>Eukaryota</taxon>
        <taxon>Metazoa</taxon>
        <taxon>Ecdysozoa</taxon>
        <taxon>Arthropoda</taxon>
        <taxon>Hexapoda</taxon>
        <taxon>Insecta</taxon>
        <taxon>Pterygota</taxon>
        <taxon>Neoptera</taxon>
        <taxon>Paraneoptera</taxon>
        <taxon>Hemiptera</taxon>
        <taxon>Heteroptera</taxon>
        <taxon>Panheteroptera</taxon>
        <taxon>Cimicomorpha</taxon>
        <taxon>Reduviidae</taxon>
        <taxon>Harpactorinae</taxon>
        <taxon>Harpactorini</taxon>
        <taxon>Rhynocoris</taxon>
    </lineage>
</organism>
<dbReference type="InterPro" id="IPR017970">
    <property type="entry name" value="Homeobox_CS"/>
</dbReference>
<keyword evidence="4 6" id="KW-0371">Homeobox</keyword>
<dbReference type="GO" id="GO:0005634">
    <property type="term" value="C:nucleus"/>
    <property type="evidence" value="ECO:0007669"/>
    <property type="project" value="UniProtKB-SubCell"/>
</dbReference>
<dbReference type="PANTHER" id="PTHR24340:SF41">
    <property type="entry name" value="MUSCLE-SPECIFIC HOMEOBOX PROTEIN TINMAN-RELATED"/>
    <property type="match status" value="1"/>
</dbReference>
<feature type="domain" description="Homeobox" evidence="8">
    <location>
        <begin position="1"/>
        <end position="26"/>
    </location>
</feature>
<dbReference type="PROSITE" id="PS00027">
    <property type="entry name" value="HOMEOBOX_1"/>
    <property type="match status" value="1"/>
</dbReference>
<evidence type="ECO:0000256" key="2">
    <source>
        <dbReference type="ARBA" id="ARBA00022473"/>
    </source>
</evidence>
<dbReference type="Pfam" id="PF00046">
    <property type="entry name" value="Homeodomain"/>
    <property type="match status" value="1"/>
</dbReference>
<dbReference type="InterPro" id="IPR050394">
    <property type="entry name" value="Homeobox_NK-like"/>
</dbReference>
<evidence type="ECO:0000313" key="9">
    <source>
        <dbReference type="EMBL" id="KAK9501300.1"/>
    </source>
</evidence>
<feature type="DNA-binding region" description="Homeobox" evidence="6">
    <location>
        <begin position="3"/>
        <end position="27"/>
    </location>
</feature>
<keyword evidence="3 6" id="KW-0238">DNA-binding</keyword>
<evidence type="ECO:0000259" key="8">
    <source>
        <dbReference type="PROSITE" id="PS50071"/>
    </source>
</evidence>
<evidence type="ECO:0000256" key="1">
    <source>
        <dbReference type="ARBA" id="ARBA00004123"/>
    </source>
</evidence>
<evidence type="ECO:0000256" key="6">
    <source>
        <dbReference type="PROSITE-ProRule" id="PRU00108"/>
    </source>
</evidence>
<dbReference type="AlphaFoldDB" id="A0AAW1CYY2"/>
<proteinExistence type="predicted"/>
<comment type="caution">
    <text evidence="9">The sequence shown here is derived from an EMBL/GenBank/DDBJ whole genome shotgun (WGS) entry which is preliminary data.</text>
</comment>
<evidence type="ECO:0000256" key="3">
    <source>
        <dbReference type="ARBA" id="ARBA00023125"/>
    </source>
</evidence>
<dbReference type="EMBL" id="JAPXFL010000009">
    <property type="protein sequence ID" value="KAK9501300.1"/>
    <property type="molecule type" value="Genomic_DNA"/>
</dbReference>